<dbReference type="AlphaFoldDB" id="A0A178Z325"/>
<dbReference type="EMBL" id="LVYI01000015">
    <property type="protein sequence ID" value="OAP54104.1"/>
    <property type="molecule type" value="Genomic_DNA"/>
</dbReference>
<organism evidence="2 3">
    <name type="scientific">Fonsecaea erecta</name>
    <dbReference type="NCBI Taxonomy" id="1367422"/>
    <lineage>
        <taxon>Eukaryota</taxon>
        <taxon>Fungi</taxon>
        <taxon>Dikarya</taxon>
        <taxon>Ascomycota</taxon>
        <taxon>Pezizomycotina</taxon>
        <taxon>Eurotiomycetes</taxon>
        <taxon>Chaetothyriomycetidae</taxon>
        <taxon>Chaetothyriales</taxon>
        <taxon>Herpotrichiellaceae</taxon>
        <taxon>Fonsecaea</taxon>
    </lineage>
</organism>
<evidence type="ECO:0000256" key="1">
    <source>
        <dbReference type="SAM" id="MobiDB-lite"/>
    </source>
</evidence>
<feature type="region of interest" description="Disordered" evidence="1">
    <location>
        <begin position="283"/>
        <end position="309"/>
    </location>
</feature>
<dbReference type="Proteomes" id="UP000078343">
    <property type="component" value="Unassembled WGS sequence"/>
</dbReference>
<dbReference type="STRING" id="1367422.A0A178Z325"/>
<name>A0A178Z325_9EURO</name>
<comment type="caution">
    <text evidence="2">The sequence shown here is derived from an EMBL/GenBank/DDBJ whole genome shotgun (WGS) entry which is preliminary data.</text>
</comment>
<feature type="region of interest" description="Disordered" evidence="1">
    <location>
        <begin position="1"/>
        <end position="26"/>
    </location>
</feature>
<dbReference type="GeneID" id="30015807"/>
<protein>
    <recommendedName>
        <fullName evidence="4">HNH nuclease domain-containing protein</fullName>
    </recommendedName>
</protein>
<sequence>MSSQKSFEDSAKRHENEEIDRDKHEENIRPEVKRLLTSYLEALDTDCESIRHHVQMLNNLYYRGDLDLSQAEKTIVLRDELSTLVGMWTNTRVRFERQSTSDWAYIDSLLARMRTPSRATLSLFKLKDVNEQRRFRTTAIKAYGADFSINPDLIWCCISDKFRSASTIVAAYTVPYNIGEVVLLRGSYGDSRLEEIDRKVLQFQTMFRPVYRHLYFTFVVSLLQVAQFISPGQTYMHPLAESPKDRLAADYVSVVSSSRGDEDNDDDDDPFIEKRIQTAGMFSALKIEEDEEDEGDEEDQEGEDNEEGD</sequence>
<proteinExistence type="predicted"/>
<dbReference type="RefSeq" id="XP_018687471.1">
    <property type="nucleotide sequence ID" value="XM_018843144.1"/>
</dbReference>
<evidence type="ECO:0000313" key="3">
    <source>
        <dbReference type="Proteomes" id="UP000078343"/>
    </source>
</evidence>
<feature type="compositionally biased region" description="Acidic residues" evidence="1">
    <location>
        <begin position="288"/>
        <end position="309"/>
    </location>
</feature>
<accession>A0A178Z325</accession>
<gene>
    <name evidence="2" type="ORF">AYL99_11639</name>
</gene>
<evidence type="ECO:0000313" key="2">
    <source>
        <dbReference type="EMBL" id="OAP54104.1"/>
    </source>
</evidence>
<evidence type="ECO:0008006" key="4">
    <source>
        <dbReference type="Google" id="ProtNLM"/>
    </source>
</evidence>
<keyword evidence="3" id="KW-1185">Reference proteome</keyword>
<dbReference type="OrthoDB" id="4322191at2759"/>
<reference evidence="2 3" key="1">
    <citation type="submission" date="2016-04" db="EMBL/GenBank/DDBJ databases">
        <title>Draft genome of Fonsecaea erecta CBS 125763.</title>
        <authorList>
            <person name="Weiss V.A."/>
            <person name="Vicente V.A."/>
            <person name="Raittz R.T."/>
            <person name="Moreno L.F."/>
            <person name="De Souza E.M."/>
            <person name="Pedrosa F.O."/>
            <person name="Steffens M.B."/>
            <person name="Faoro H."/>
            <person name="Tadra-Sfeir M.Z."/>
            <person name="Najafzadeh M.J."/>
            <person name="Felipe M.S."/>
            <person name="Teixeira M."/>
            <person name="Sun J."/>
            <person name="Xi L."/>
            <person name="Gomes R."/>
            <person name="De Azevedo C.M."/>
            <person name="Salgado C.G."/>
            <person name="Da Silva M.B."/>
            <person name="Nascimento M.F."/>
            <person name="Queiroz-Telles F."/>
            <person name="Attili D.S."/>
            <person name="Gorbushina A."/>
        </authorList>
    </citation>
    <scope>NUCLEOTIDE SEQUENCE [LARGE SCALE GENOMIC DNA]</scope>
    <source>
        <strain evidence="2 3">CBS 125763</strain>
    </source>
</reference>